<reference evidence="1 2" key="1">
    <citation type="submission" date="2021-08" db="EMBL/GenBank/DDBJ databases">
        <title>Devosia salina sp. nov., isolated from the South China Sea sediment.</title>
        <authorList>
            <person name="Zhou Z."/>
        </authorList>
    </citation>
    <scope>NUCLEOTIDE SEQUENCE [LARGE SCALE GENOMIC DNA]</scope>
    <source>
        <strain evidence="1 2">SCS-3</strain>
    </source>
</reference>
<keyword evidence="2" id="KW-1185">Reference proteome</keyword>
<sequence length="422" mass="46975">MTRDGFRWVVGQSAPKIESHSNAKLELLAAYLDRYFVTVSSQPQIDNIAITLVDGFSGGGRYQLFGEERPGSPLVLLEAVKRAERRLNESRRKPLILDAKFYFIDANKDAVGYLRQTLTDKGYGDDINSGRIVILRGEFEALWAEVLNGIRSRQRAGRSLFVLDQKGWNQVQFATIRTILSDLPKAEVLLTFAVDWLLSYLNEGPAFASAMAKIGIQGQQLAEYVEARGEAGYQYVIPRLLARDIQQMTGAPFFTPFFLRSQQADRNLWLVHLSKIVTARNVMVESHWTVGNTSLHRGAAGLNMLGFDPHWADGVAFDFGFDVQAQADIETAMIDQLPYRIEALERQGVPTVGHLIEGIANDTAATRDQMEASIMLLCRERQIDLVSAAGSQRRPGAKPAPANFIRLSRQLLIPGIAMPPRG</sequence>
<proteinExistence type="predicted"/>
<evidence type="ECO:0000313" key="1">
    <source>
        <dbReference type="EMBL" id="QYO76545.1"/>
    </source>
</evidence>
<dbReference type="Proteomes" id="UP000825799">
    <property type="component" value="Chromosome"/>
</dbReference>
<organism evidence="1 2">
    <name type="scientific">Devosia salina</name>
    <dbReference type="NCBI Taxonomy" id="2860336"/>
    <lineage>
        <taxon>Bacteria</taxon>
        <taxon>Pseudomonadati</taxon>
        <taxon>Pseudomonadota</taxon>
        <taxon>Alphaproteobacteria</taxon>
        <taxon>Hyphomicrobiales</taxon>
        <taxon>Devosiaceae</taxon>
        <taxon>Devosia</taxon>
    </lineage>
</organism>
<protein>
    <submittedName>
        <fullName evidence="1">Three-Cys-motif partner protein TcmP</fullName>
    </submittedName>
</protein>
<dbReference type="InterPro" id="IPR031009">
    <property type="entry name" value="Tcm_partner"/>
</dbReference>
<evidence type="ECO:0000313" key="2">
    <source>
        <dbReference type="Proteomes" id="UP000825799"/>
    </source>
</evidence>
<dbReference type="EMBL" id="CP080590">
    <property type="protein sequence ID" value="QYO76545.1"/>
    <property type="molecule type" value="Genomic_DNA"/>
</dbReference>
<name>A0ABX8WEG0_9HYPH</name>
<dbReference type="NCBIfam" id="TIGR04474">
    <property type="entry name" value="tcm_partner"/>
    <property type="match status" value="1"/>
</dbReference>
<dbReference type="RefSeq" id="WP_220305033.1">
    <property type="nucleotide sequence ID" value="NZ_CP080590.1"/>
</dbReference>
<accession>A0ABX8WEG0</accession>
<gene>
    <name evidence="1" type="ORF">K1X15_18455</name>
</gene>